<dbReference type="SUPFAM" id="SSF63748">
    <property type="entry name" value="Tudor/PWWP/MBT"/>
    <property type="match status" value="2"/>
</dbReference>
<evidence type="ECO:0000313" key="3">
    <source>
        <dbReference type="Proteomes" id="UP000194236"/>
    </source>
</evidence>
<dbReference type="InterPro" id="IPR050621">
    <property type="entry name" value="Tudor_domain_containing"/>
</dbReference>
<sequence length="285" mass="33444">MNGEIEHVPSQKPVKNLQIQAGSLMLSFVYSSRNFFVNLQHDKMIEFYDYFEIDKELIKLLPYEIIIDRIYAVIKLLPYEIIIDRIYAVFNPADESYYRAKVLDFIPNDSVRITFIDYGEEMDFEKQNLFKLLPPYDKEPPFALNCFIDGMIFDVKPNDLVVVKYQNNYFRSLVLAKNSNDYEIFAFDIGFIGVVDQSQIYTLLDIFSLKKYPPFIVCCSLHKLVPFKDNYKVIAIDSFRKQMNKPLNINVCGFIKGKFQIEIFIGETTLQSTFVRCRFAKISDE</sequence>
<dbReference type="PANTHER" id="PTHR22948:SF29">
    <property type="entry name" value="FI02030P-RELATED"/>
    <property type="match status" value="1"/>
</dbReference>
<dbReference type="Proteomes" id="UP000194236">
    <property type="component" value="Unassembled WGS sequence"/>
</dbReference>
<reference evidence="2 3" key="1">
    <citation type="submission" date="2017-03" db="EMBL/GenBank/DDBJ databases">
        <title>Genome Survey of Euroglyphus maynei.</title>
        <authorList>
            <person name="Arlian L.G."/>
            <person name="Morgan M.S."/>
            <person name="Rider S.D."/>
        </authorList>
    </citation>
    <scope>NUCLEOTIDE SEQUENCE [LARGE SCALE GENOMIC DNA]</scope>
    <source>
        <strain evidence="2">Arlian Lab</strain>
        <tissue evidence="2">Whole body</tissue>
    </source>
</reference>
<dbReference type="CDD" id="cd20379">
    <property type="entry name" value="Tudor_dTUD-like"/>
    <property type="match status" value="1"/>
</dbReference>
<dbReference type="Gene3D" id="2.30.30.140">
    <property type="match status" value="2"/>
</dbReference>
<comment type="caution">
    <text evidence="2">The sequence shown here is derived from an EMBL/GenBank/DDBJ whole genome shotgun (WGS) entry which is preliminary data.</text>
</comment>
<dbReference type="Pfam" id="PF00567">
    <property type="entry name" value="TUDOR"/>
    <property type="match status" value="2"/>
</dbReference>
<proteinExistence type="predicted"/>
<accession>A0A1Y3B8T9</accession>
<dbReference type="OrthoDB" id="9995375at2759"/>
<name>A0A1Y3B8T9_EURMA</name>
<protein>
    <submittedName>
        <fullName evidence="2">Tudor domain-containing protein 7B-like protein</fullName>
    </submittedName>
</protein>
<dbReference type="SMART" id="SM00333">
    <property type="entry name" value="TUDOR"/>
    <property type="match status" value="2"/>
</dbReference>
<dbReference type="AlphaFoldDB" id="A0A1Y3B8T9"/>
<dbReference type="EMBL" id="MUJZ01038184">
    <property type="protein sequence ID" value="OTF76293.1"/>
    <property type="molecule type" value="Genomic_DNA"/>
</dbReference>
<feature type="domain" description="Tudor" evidence="1">
    <location>
        <begin position="80"/>
        <end position="139"/>
    </location>
</feature>
<dbReference type="PANTHER" id="PTHR22948">
    <property type="entry name" value="TUDOR DOMAIN CONTAINING PROTEIN"/>
    <property type="match status" value="1"/>
</dbReference>
<gene>
    <name evidence="2" type="ORF">BLA29_003314</name>
</gene>
<evidence type="ECO:0000259" key="1">
    <source>
        <dbReference type="PROSITE" id="PS50304"/>
    </source>
</evidence>
<keyword evidence="3" id="KW-1185">Reference proteome</keyword>
<dbReference type="PROSITE" id="PS50304">
    <property type="entry name" value="TUDOR"/>
    <property type="match status" value="1"/>
</dbReference>
<organism evidence="2 3">
    <name type="scientific">Euroglyphus maynei</name>
    <name type="common">Mayne's house dust mite</name>
    <dbReference type="NCBI Taxonomy" id="6958"/>
    <lineage>
        <taxon>Eukaryota</taxon>
        <taxon>Metazoa</taxon>
        <taxon>Ecdysozoa</taxon>
        <taxon>Arthropoda</taxon>
        <taxon>Chelicerata</taxon>
        <taxon>Arachnida</taxon>
        <taxon>Acari</taxon>
        <taxon>Acariformes</taxon>
        <taxon>Sarcoptiformes</taxon>
        <taxon>Astigmata</taxon>
        <taxon>Psoroptidia</taxon>
        <taxon>Analgoidea</taxon>
        <taxon>Pyroglyphidae</taxon>
        <taxon>Pyroglyphinae</taxon>
        <taxon>Euroglyphus</taxon>
    </lineage>
</organism>
<evidence type="ECO:0000313" key="2">
    <source>
        <dbReference type="EMBL" id="OTF76293.1"/>
    </source>
</evidence>
<dbReference type="InterPro" id="IPR002999">
    <property type="entry name" value="Tudor"/>
</dbReference>